<dbReference type="PROSITE" id="PS00107">
    <property type="entry name" value="PROTEIN_KINASE_ATP"/>
    <property type="match status" value="1"/>
</dbReference>
<dbReference type="InterPro" id="IPR035897">
    <property type="entry name" value="Toll_tir_struct_dom_sf"/>
</dbReference>
<dbReference type="Gene3D" id="1.10.510.10">
    <property type="entry name" value="Transferase(Phosphotransferase) domain 1"/>
    <property type="match status" value="1"/>
</dbReference>
<dbReference type="Pfam" id="PF07714">
    <property type="entry name" value="PK_Tyr_Ser-Thr"/>
    <property type="match status" value="2"/>
</dbReference>
<dbReference type="SUPFAM" id="SSF52540">
    <property type="entry name" value="P-loop containing nucleoside triphosphate hydrolases"/>
    <property type="match status" value="1"/>
</dbReference>
<dbReference type="SUPFAM" id="SSF52058">
    <property type="entry name" value="L domain-like"/>
    <property type="match status" value="2"/>
</dbReference>
<dbReference type="SUPFAM" id="SSF52200">
    <property type="entry name" value="Toll/Interleukin receptor TIR domain"/>
    <property type="match status" value="1"/>
</dbReference>
<dbReference type="GO" id="GO:0043531">
    <property type="term" value="F:ADP binding"/>
    <property type="evidence" value="ECO:0007669"/>
    <property type="project" value="InterPro"/>
</dbReference>
<dbReference type="PRINTS" id="PR00364">
    <property type="entry name" value="DISEASERSIST"/>
</dbReference>
<dbReference type="Gene3D" id="3.40.50.10140">
    <property type="entry name" value="Toll/interleukin-1 receptor homology (TIR) domain"/>
    <property type="match status" value="1"/>
</dbReference>
<dbReference type="InterPro" id="IPR002182">
    <property type="entry name" value="NB-ARC"/>
</dbReference>
<dbReference type="EMBL" id="SMMG02000002">
    <property type="protein sequence ID" value="KAA3482902.1"/>
    <property type="molecule type" value="Genomic_DNA"/>
</dbReference>
<evidence type="ECO:0000259" key="7">
    <source>
        <dbReference type="PROSITE" id="PS50011"/>
    </source>
</evidence>
<feature type="domain" description="Protein kinase" evidence="7">
    <location>
        <begin position="1687"/>
        <end position="1836"/>
    </location>
</feature>
<dbReference type="SMART" id="SM00255">
    <property type="entry name" value="TIR"/>
    <property type="match status" value="1"/>
</dbReference>
<evidence type="ECO:0000256" key="4">
    <source>
        <dbReference type="ARBA" id="ARBA00022821"/>
    </source>
</evidence>
<dbReference type="Pfam" id="PF23282">
    <property type="entry name" value="WHD_ROQ1"/>
    <property type="match status" value="1"/>
</dbReference>
<evidence type="ECO:0000256" key="6">
    <source>
        <dbReference type="PROSITE-ProRule" id="PRU10141"/>
    </source>
</evidence>
<proteinExistence type="inferred from homology"/>
<dbReference type="GO" id="GO:0051707">
    <property type="term" value="P:response to other organism"/>
    <property type="evidence" value="ECO:0007669"/>
    <property type="project" value="UniProtKB-ARBA"/>
</dbReference>
<evidence type="ECO:0000256" key="5">
    <source>
        <dbReference type="ARBA" id="ARBA00023027"/>
    </source>
</evidence>
<dbReference type="GO" id="GO:0005524">
    <property type="term" value="F:ATP binding"/>
    <property type="evidence" value="ECO:0007669"/>
    <property type="project" value="UniProtKB-UniRule"/>
</dbReference>
<dbReference type="OrthoDB" id="2018313at2759"/>
<feature type="domain" description="Protein kinase" evidence="7">
    <location>
        <begin position="1421"/>
        <end position="1698"/>
    </location>
</feature>
<dbReference type="SMART" id="SM00369">
    <property type="entry name" value="LRR_TYP"/>
    <property type="match status" value="4"/>
</dbReference>
<keyword evidence="10" id="KW-1185">Reference proteome</keyword>
<keyword evidence="2" id="KW-0433">Leucine-rich repeat</keyword>
<dbReference type="InterPro" id="IPR058192">
    <property type="entry name" value="WHD_ROQ1-like"/>
</dbReference>
<comment type="similarity">
    <text evidence="1">Belongs to the protein kinase superfamily. TKL Ser/Thr protein kinase family. ROCO subfamily.</text>
</comment>
<evidence type="ECO:0000256" key="1">
    <source>
        <dbReference type="ARBA" id="ARBA00008171"/>
    </source>
</evidence>
<dbReference type="InterPro" id="IPR055414">
    <property type="entry name" value="LRR_R13L4/SHOC2-like"/>
</dbReference>
<dbReference type="Gene3D" id="3.80.10.10">
    <property type="entry name" value="Ribonuclease Inhibitor"/>
    <property type="match status" value="4"/>
</dbReference>
<dbReference type="InterPro" id="IPR001245">
    <property type="entry name" value="Ser-Thr/Tyr_kinase_cat_dom"/>
</dbReference>
<dbReference type="Proteomes" id="UP000325315">
    <property type="component" value="Unassembled WGS sequence"/>
</dbReference>
<dbReference type="PANTHER" id="PTHR11017">
    <property type="entry name" value="LEUCINE-RICH REPEAT-CONTAINING PROTEIN"/>
    <property type="match status" value="1"/>
</dbReference>
<dbReference type="SUPFAM" id="SSF56112">
    <property type="entry name" value="Protein kinase-like (PK-like)"/>
    <property type="match status" value="2"/>
</dbReference>
<comment type="caution">
    <text evidence="9">The sequence shown here is derived from an EMBL/GenBank/DDBJ whole genome shotgun (WGS) entry which is preliminary data.</text>
</comment>
<sequence>MLISGIEKLKRRERRNKMESAGVVSTTTPTSFRLRWDVFLSFRGEDTRHGITNTLYGSLVREGLRVFRDDDALRRGDEIAPSLVEAIEDSAAFVVILSENYASSHWCLEELARICELHSRCRRLVLPVFYGVDPSHVRKQMGPFKEAFFSHENRFGEKQANRWREAMAKVGSLAGFVKRLIGSDERELIRVLLREVLQQVNNTPVEVATYAVGLDTRVTQLINLLDVKSSGIKVVGLHGIGGIGKTTLAKAVFNKILVHFDHRSFISNVRELSKQGDGLVSLQKKLIGDLFGSTGNFHLPAGEADANASRIRKIIHEKRVLIVLDDVDQEKQLNALGLGARVKWQNDGSIRIIITTRNKGVLNECYVNQTYEVRELHFDQALELFSYHALRREKPTKEFEKLSKQLVALTGNLPLALEVFGSFLLDKRKVTEWEDALNKLRDVRPHELQDVLKISFDALDRENQRIFLDIACCFLSFHTKREDIIDVLRGCGFKAEIGLRVLEEKSLIKFTEGDALWMHDQLRDMGKEIVQNENDDPGMRSRLWDRNQIMTVLQNHKGTRSIEGIVMDMKKVENGNQVVVHTKPFKSMVNLRLLQVNHLKLQGKFKFVPRDLKWLQWQGCALKTLPSDFHPQKLAVLDLSESKIEQLWSSYSNNVAENLMVINLRGCPHLASLPDLSGHKNLQKIVLANCVKLININKSVGTLISLHHLDMTGCLNLVEFPSDVSGMKNLQTLVLTDCFNLKELPEDIGSMRSLKELYVNRTGIEKLPESIYRLEKLEKLSLNGCIHIKQLPRCVGKLASLKELHLDGSGLQELPDSVGSLENLEKLSLRSCKSLTAIPDTVGNLNLLKELFIKGEAITELPNSIGSLSYLKCLHVGGIQMTKLPDSIRGLVSSVELDIEGTSITCLPSQIGDLRLLEKLVILNCTSLESLPDSTGGLFALTFINISKASITELPESFGMLENLITLRLNECRKLHKLPSSMGNLKSLHHLYMKSTAVTELPESFGMLTGLMVLNMRKDPNKQEQPNSSFVALPASFTNLLSLQELDARAWRICGEIPDDFEKLAAIEILDLGSNDFYKLPSSLRGLSLLRDLKLPKCEKLQSLPPLPSSLERLNLADCISLATLSDLSNIKGLLELNLTNCQKLVDLPGLESLTSLRELYMSNCSTCASAAKKRLSKVYLKNLRNLSMPGSRIPDWFTQDMVTFSSHKTRDLTGVIIAVVVSINHHIPDELRDQLPALVDIQAQIFNGEEAIMTTALSLIGVPRTNQDNVHLCRYPAYRPLVSILKDGFKIKVTRRNPPYVQGVELKKAGIFLVYENDDDYGGDEDSLDENQQTVSEKLAKFFGSLEENDGAVHQSNCSHEIKEELQLPGDSMSPLDVNIHVPHEKVPPTPSVFSVSPNLNRTGSVHLNLAQVIRATRNFSPALRIGEGGFGTVYRAQLDSGQVVAIKQAKKEYFENLQTEFSSEVELLSKIDHRNLVRLLGYVDKGNEWLTITEYVPNGTLRDHLDGKRGKILDFNQRLQIAIDVAHGLTYLHLYAGKIKLTKLVGQAVELVDPMMEEVVDAEIIVKMFALAFKCAAPIGHDRPEMRFVVEHLPLFRPCSQPPQGIPARAPSSHQNGTEANCGCMEAVRGDVARGDSMSPLDVNIHVPHEKVPPTPSVFSVSPNLNRTGSLHLNLAQVTRATRNFSPALRIGEGGFGTVYRAQLDSGQVVAIKQAKKEHFENLQTEFSSEVELLSKIDHRNLVRLLGYVDKGNEWLTITEYVPNGTLRDHLDGKLSRNHNNYQFFNDIAQIVQTVIATIPWQENATKSWISFSDFKLPLMLLMALPISIFMQVR</sequence>
<dbReference type="PROSITE" id="PS50011">
    <property type="entry name" value="PROTEIN_KINASE_DOM"/>
    <property type="match status" value="2"/>
</dbReference>
<dbReference type="InterPro" id="IPR017441">
    <property type="entry name" value="Protein_kinase_ATP_BS"/>
</dbReference>
<dbReference type="InterPro" id="IPR042197">
    <property type="entry name" value="Apaf_helical"/>
</dbReference>
<keyword evidence="6" id="KW-0067">ATP-binding</keyword>
<evidence type="ECO:0000313" key="9">
    <source>
        <dbReference type="EMBL" id="KAA3482902.1"/>
    </source>
</evidence>
<evidence type="ECO:0000313" key="10">
    <source>
        <dbReference type="Proteomes" id="UP000325315"/>
    </source>
</evidence>
<dbReference type="Gene3D" id="3.40.50.300">
    <property type="entry name" value="P-loop containing nucleotide triphosphate hydrolases"/>
    <property type="match status" value="1"/>
</dbReference>
<dbReference type="Pfam" id="PF00931">
    <property type="entry name" value="NB-ARC"/>
    <property type="match status" value="1"/>
</dbReference>
<dbReference type="InterPro" id="IPR027417">
    <property type="entry name" value="P-loop_NTPase"/>
</dbReference>
<dbReference type="Pfam" id="PF01582">
    <property type="entry name" value="TIR"/>
    <property type="match status" value="1"/>
</dbReference>
<dbReference type="InterPro" id="IPR000157">
    <property type="entry name" value="TIR_dom"/>
</dbReference>
<dbReference type="GO" id="GO:0004674">
    <property type="term" value="F:protein serine/threonine kinase activity"/>
    <property type="evidence" value="ECO:0007669"/>
    <property type="project" value="UniProtKB-EC"/>
</dbReference>
<keyword evidence="3" id="KW-0677">Repeat</keyword>
<dbReference type="InterPro" id="IPR011009">
    <property type="entry name" value="Kinase-like_dom_sf"/>
</dbReference>
<dbReference type="FunFam" id="3.40.50.10140:FF:000007">
    <property type="entry name" value="Disease resistance protein (TIR-NBS-LRR class)"/>
    <property type="match status" value="1"/>
</dbReference>
<feature type="binding site" evidence="6">
    <location>
        <position position="1715"/>
    </location>
    <ligand>
        <name>ATP</name>
        <dbReference type="ChEBI" id="CHEBI:30616"/>
    </ligand>
</feature>
<dbReference type="InterPro" id="IPR044974">
    <property type="entry name" value="Disease_R_plants"/>
</dbReference>
<dbReference type="InterPro" id="IPR000719">
    <property type="entry name" value="Prot_kinase_dom"/>
</dbReference>
<dbReference type="PANTHER" id="PTHR11017:SF385">
    <property type="entry name" value="DISEASE RESISTANCE PROTEIN (TIR-NBS-LRR CLASS)-RELATED"/>
    <property type="match status" value="1"/>
</dbReference>
<feature type="domain" description="TIR" evidence="8">
    <location>
        <begin position="34"/>
        <end position="200"/>
    </location>
</feature>
<accession>A0A5B6WQ12</accession>
<evidence type="ECO:0000256" key="2">
    <source>
        <dbReference type="ARBA" id="ARBA00022614"/>
    </source>
</evidence>
<gene>
    <name evidence="9" type="ORF">EPI10_005111</name>
</gene>
<dbReference type="Gene3D" id="3.30.200.20">
    <property type="entry name" value="Phosphorylase Kinase, domain 1"/>
    <property type="match status" value="1"/>
</dbReference>
<dbReference type="GO" id="GO:0006952">
    <property type="term" value="P:defense response"/>
    <property type="evidence" value="ECO:0007669"/>
    <property type="project" value="UniProtKB-KW"/>
</dbReference>
<dbReference type="InterPro" id="IPR003591">
    <property type="entry name" value="Leu-rich_rpt_typical-subtyp"/>
</dbReference>
<reference evidence="10" key="1">
    <citation type="journal article" date="2019" name="Plant Biotechnol. J.">
        <title>Genome sequencing of the Australian wild diploid species Gossypium australe highlights disease resistance and delayed gland morphogenesis.</title>
        <authorList>
            <person name="Cai Y."/>
            <person name="Cai X."/>
            <person name="Wang Q."/>
            <person name="Wang P."/>
            <person name="Zhang Y."/>
            <person name="Cai C."/>
            <person name="Xu Y."/>
            <person name="Wang K."/>
            <person name="Zhou Z."/>
            <person name="Wang C."/>
            <person name="Geng S."/>
            <person name="Li B."/>
            <person name="Dong Q."/>
            <person name="Hou Y."/>
            <person name="Wang H."/>
            <person name="Ai P."/>
            <person name="Liu Z."/>
            <person name="Yi F."/>
            <person name="Sun M."/>
            <person name="An G."/>
            <person name="Cheng J."/>
            <person name="Zhang Y."/>
            <person name="Shi Q."/>
            <person name="Xie Y."/>
            <person name="Shi X."/>
            <person name="Chang Y."/>
            <person name="Huang F."/>
            <person name="Chen Y."/>
            <person name="Hong S."/>
            <person name="Mi L."/>
            <person name="Sun Q."/>
            <person name="Zhang L."/>
            <person name="Zhou B."/>
            <person name="Peng R."/>
            <person name="Zhang X."/>
            <person name="Liu F."/>
        </authorList>
    </citation>
    <scope>NUCLEOTIDE SEQUENCE [LARGE SCALE GENOMIC DNA]</scope>
    <source>
        <strain evidence="10">cv. PA1801</strain>
    </source>
</reference>
<dbReference type="InterPro" id="IPR032675">
    <property type="entry name" value="LRR_dom_sf"/>
</dbReference>
<organism evidence="9 10">
    <name type="scientific">Gossypium australe</name>
    <dbReference type="NCBI Taxonomy" id="47621"/>
    <lineage>
        <taxon>Eukaryota</taxon>
        <taxon>Viridiplantae</taxon>
        <taxon>Streptophyta</taxon>
        <taxon>Embryophyta</taxon>
        <taxon>Tracheophyta</taxon>
        <taxon>Spermatophyta</taxon>
        <taxon>Magnoliopsida</taxon>
        <taxon>eudicotyledons</taxon>
        <taxon>Gunneridae</taxon>
        <taxon>Pentapetalae</taxon>
        <taxon>rosids</taxon>
        <taxon>malvids</taxon>
        <taxon>Malvales</taxon>
        <taxon>Malvaceae</taxon>
        <taxon>Malvoideae</taxon>
        <taxon>Gossypium</taxon>
    </lineage>
</organism>
<dbReference type="Gene3D" id="1.10.8.430">
    <property type="entry name" value="Helical domain of apoptotic protease-activating factors"/>
    <property type="match status" value="1"/>
</dbReference>
<dbReference type="GO" id="GO:0007165">
    <property type="term" value="P:signal transduction"/>
    <property type="evidence" value="ECO:0007669"/>
    <property type="project" value="InterPro"/>
</dbReference>
<evidence type="ECO:0000259" key="8">
    <source>
        <dbReference type="PROSITE" id="PS50104"/>
    </source>
</evidence>
<keyword evidence="5" id="KW-0520">NAD</keyword>
<keyword evidence="4" id="KW-0611">Plant defense</keyword>
<name>A0A5B6WQ12_9ROSI</name>
<evidence type="ECO:0000256" key="3">
    <source>
        <dbReference type="ARBA" id="ARBA00022737"/>
    </source>
</evidence>
<dbReference type="Pfam" id="PF23598">
    <property type="entry name" value="LRR_14"/>
    <property type="match status" value="1"/>
</dbReference>
<protein>
    <submittedName>
        <fullName evidence="9">Disease resistance protein RML1A-like</fullName>
    </submittedName>
</protein>
<keyword evidence="6" id="KW-0547">Nucleotide-binding</keyword>
<dbReference type="PROSITE" id="PS50104">
    <property type="entry name" value="TIR"/>
    <property type="match status" value="1"/>
</dbReference>